<dbReference type="EMBL" id="GBRH01231099">
    <property type="protein sequence ID" value="JAD66796.1"/>
    <property type="molecule type" value="Transcribed_RNA"/>
</dbReference>
<evidence type="ECO:0000313" key="1">
    <source>
        <dbReference type="EMBL" id="JAD66796.1"/>
    </source>
</evidence>
<protein>
    <submittedName>
        <fullName evidence="1">Uncharacterized protein</fullName>
    </submittedName>
</protein>
<proteinExistence type="predicted"/>
<reference evidence="1" key="2">
    <citation type="journal article" date="2015" name="Data Brief">
        <title>Shoot transcriptome of the giant reed, Arundo donax.</title>
        <authorList>
            <person name="Barrero R.A."/>
            <person name="Guerrero F.D."/>
            <person name="Moolhuijzen P."/>
            <person name="Goolsby J.A."/>
            <person name="Tidwell J."/>
            <person name="Bellgard S.E."/>
            <person name="Bellgard M.I."/>
        </authorList>
    </citation>
    <scope>NUCLEOTIDE SEQUENCE</scope>
    <source>
        <tissue evidence="1">Shoot tissue taken approximately 20 cm above the soil surface</tissue>
    </source>
</reference>
<reference evidence="1" key="1">
    <citation type="submission" date="2014-09" db="EMBL/GenBank/DDBJ databases">
        <authorList>
            <person name="Magalhaes I.L.F."/>
            <person name="Oliveira U."/>
            <person name="Santos F.R."/>
            <person name="Vidigal T.H.D.A."/>
            <person name="Brescovit A.D."/>
            <person name="Santos A.J."/>
        </authorList>
    </citation>
    <scope>NUCLEOTIDE SEQUENCE</scope>
    <source>
        <tissue evidence="1">Shoot tissue taken approximately 20 cm above the soil surface</tissue>
    </source>
</reference>
<name>A0A0A9BTY9_ARUDO</name>
<accession>A0A0A9BTY9</accession>
<sequence length="9" mass="1180">MNNMMQRKQ</sequence>
<organism evidence="1">
    <name type="scientific">Arundo donax</name>
    <name type="common">Giant reed</name>
    <name type="synonym">Donax arundinaceus</name>
    <dbReference type="NCBI Taxonomy" id="35708"/>
    <lineage>
        <taxon>Eukaryota</taxon>
        <taxon>Viridiplantae</taxon>
        <taxon>Streptophyta</taxon>
        <taxon>Embryophyta</taxon>
        <taxon>Tracheophyta</taxon>
        <taxon>Spermatophyta</taxon>
        <taxon>Magnoliopsida</taxon>
        <taxon>Liliopsida</taxon>
        <taxon>Poales</taxon>
        <taxon>Poaceae</taxon>
        <taxon>PACMAD clade</taxon>
        <taxon>Arundinoideae</taxon>
        <taxon>Arundineae</taxon>
        <taxon>Arundo</taxon>
    </lineage>
</organism>